<feature type="transmembrane region" description="Helical" evidence="2">
    <location>
        <begin position="100"/>
        <end position="125"/>
    </location>
</feature>
<organism evidence="3 4">
    <name type="scientific">Streptomyces albidoflavus</name>
    <dbReference type="NCBI Taxonomy" id="1886"/>
    <lineage>
        <taxon>Bacteria</taxon>
        <taxon>Bacillati</taxon>
        <taxon>Actinomycetota</taxon>
        <taxon>Actinomycetes</taxon>
        <taxon>Kitasatosporales</taxon>
        <taxon>Streptomycetaceae</taxon>
        <taxon>Streptomyces</taxon>
        <taxon>Streptomyces albidoflavus group</taxon>
    </lineage>
</organism>
<comment type="caution">
    <text evidence="3">The sequence shown here is derived from an EMBL/GenBank/DDBJ whole genome shotgun (WGS) entry which is preliminary data.</text>
</comment>
<dbReference type="AlphaFoldDB" id="A0AA37BVP1"/>
<evidence type="ECO:0000256" key="2">
    <source>
        <dbReference type="SAM" id="Phobius"/>
    </source>
</evidence>
<keyword evidence="2" id="KW-0812">Transmembrane</keyword>
<gene>
    <name evidence="3" type="ORF">ScoT_17260</name>
</gene>
<name>A0AA37BVP1_9ACTN</name>
<dbReference type="Proteomes" id="UP001051844">
    <property type="component" value="Unassembled WGS sequence"/>
</dbReference>
<evidence type="ECO:0000313" key="3">
    <source>
        <dbReference type="EMBL" id="GHI45552.1"/>
    </source>
</evidence>
<protein>
    <submittedName>
        <fullName evidence="3">Uncharacterized protein</fullName>
    </submittedName>
</protein>
<proteinExistence type="predicted"/>
<evidence type="ECO:0000313" key="4">
    <source>
        <dbReference type="Proteomes" id="UP001051844"/>
    </source>
</evidence>
<accession>A0AA37BVP1</accession>
<feature type="region of interest" description="Disordered" evidence="1">
    <location>
        <begin position="1"/>
        <end position="25"/>
    </location>
</feature>
<dbReference type="EMBL" id="BNDZ01000005">
    <property type="protein sequence ID" value="GHI45552.1"/>
    <property type="molecule type" value="Genomic_DNA"/>
</dbReference>
<keyword evidence="2" id="KW-1133">Transmembrane helix</keyword>
<evidence type="ECO:0000256" key="1">
    <source>
        <dbReference type="SAM" id="MobiDB-lite"/>
    </source>
</evidence>
<sequence>MRFGRANMAGGIHVTGDGNQVNTGRVGRDMRQSQVSGPVAEDSRLLTAQTRLRELVAALDAHADEVHSIEGCRIAIARIDEELHAAAPDGRRLTETLETLNLALGSAASLTTLAGALGGAVAALVS</sequence>
<reference evidence="3" key="1">
    <citation type="submission" date="2022-09" db="EMBL/GenBank/DDBJ databases">
        <title>Whole genome shotgun sequence of Streptomyces albidoflavus NBRC 12854.</title>
        <authorList>
            <person name="Komaki H."/>
            <person name="Tamura T."/>
        </authorList>
    </citation>
    <scope>NUCLEOTIDE SEQUENCE</scope>
    <source>
        <strain evidence="3">NBRC 12854</strain>
    </source>
</reference>
<keyword evidence="2" id="KW-0472">Membrane</keyword>